<feature type="domain" description="Mycothiol-dependent maleylpyruvate isomerase metal-binding" evidence="1">
    <location>
        <begin position="20"/>
        <end position="109"/>
    </location>
</feature>
<accession>A0A7W3ISQ9</accession>
<dbReference type="AlphaFoldDB" id="A0A7W3ISQ9"/>
<name>A0A7W3ISQ9_9ACTN</name>
<dbReference type="Proteomes" id="UP000523079">
    <property type="component" value="Unassembled WGS sequence"/>
</dbReference>
<keyword evidence="3" id="KW-1185">Reference proteome</keyword>
<dbReference type="RefSeq" id="WP_182560116.1">
    <property type="nucleotide sequence ID" value="NZ_JACGWT010000003.1"/>
</dbReference>
<protein>
    <submittedName>
        <fullName evidence="2">Uncharacterized protein (TIGR03083 family)</fullName>
    </submittedName>
</protein>
<dbReference type="SUPFAM" id="SSF109854">
    <property type="entry name" value="DinB/YfiT-like putative metalloenzymes"/>
    <property type="match status" value="1"/>
</dbReference>
<dbReference type="Pfam" id="PF11716">
    <property type="entry name" value="MDMPI_N"/>
    <property type="match status" value="1"/>
</dbReference>
<organism evidence="2 3">
    <name type="scientific">Microlunatus kandeliicorticis</name>
    <dbReference type="NCBI Taxonomy" id="1759536"/>
    <lineage>
        <taxon>Bacteria</taxon>
        <taxon>Bacillati</taxon>
        <taxon>Actinomycetota</taxon>
        <taxon>Actinomycetes</taxon>
        <taxon>Propionibacteriales</taxon>
        <taxon>Propionibacteriaceae</taxon>
        <taxon>Microlunatus</taxon>
    </lineage>
</organism>
<dbReference type="InterPro" id="IPR024344">
    <property type="entry name" value="MDMPI_metal-binding"/>
</dbReference>
<comment type="caution">
    <text evidence="2">The sequence shown here is derived from an EMBL/GenBank/DDBJ whole genome shotgun (WGS) entry which is preliminary data.</text>
</comment>
<gene>
    <name evidence="2" type="ORF">FHX74_002178</name>
</gene>
<evidence type="ECO:0000259" key="1">
    <source>
        <dbReference type="Pfam" id="PF11716"/>
    </source>
</evidence>
<dbReference type="InterPro" id="IPR034660">
    <property type="entry name" value="DinB/YfiT-like"/>
</dbReference>
<reference evidence="2 3" key="1">
    <citation type="submission" date="2020-07" db="EMBL/GenBank/DDBJ databases">
        <title>Sequencing the genomes of 1000 actinobacteria strains.</title>
        <authorList>
            <person name="Klenk H.-P."/>
        </authorList>
    </citation>
    <scope>NUCLEOTIDE SEQUENCE [LARGE SCALE GENOMIC DNA]</scope>
    <source>
        <strain evidence="2 3">DSM 100723</strain>
    </source>
</reference>
<evidence type="ECO:0000313" key="3">
    <source>
        <dbReference type="Proteomes" id="UP000523079"/>
    </source>
</evidence>
<proteinExistence type="predicted"/>
<dbReference type="EMBL" id="JACGWT010000003">
    <property type="protein sequence ID" value="MBA8794559.1"/>
    <property type="molecule type" value="Genomic_DNA"/>
</dbReference>
<evidence type="ECO:0000313" key="2">
    <source>
        <dbReference type="EMBL" id="MBA8794559.1"/>
    </source>
</evidence>
<sequence>MRGSAEAAKEWSEARMRVVALLRGVQATAPERLGERVPACPDWTVLELLSHVVGLGADVLADREDAVHAPEWTQAQVDARRDRTLDEVLAEWAGFADAMHRYLSEVDTRPLGDLVIHEQDLRGALGEPGARDTAGLRAIRYRMAQRLADRLEGRAPLRFAGEDWTWTSGPGEPGVVLAADGFDAFRALTSRRSADQLRGWVVEGDLEPYLEAFGGLGALPAAPLPEGAATRPDRPA</sequence>
<dbReference type="GO" id="GO:0046872">
    <property type="term" value="F:metal ion binding"/>
    <property type="evidence" value="ECO:0007669"/>
    <property type="project" value="InterPro"/>
</dbReference>